<comment type="similarity">
    <text evidence="1">Belongs to the cytochrome c oxidase VIIc family.</text>
</comment>
<reference evidence="2" key="1">
    <citation type="submission" date="2025-08" db="UniProtKB">
        <authorList>
            <consortium name="Ensembl"/>
        </authorList>
    </citation>
    <scope>IDENTIFICATION</scope>
</reference>
<sequence>IVGQAVRRFTTSAVRSLHYAKGPRQNLPFSGNQVSCLIVNDGVGLF</sequence>
<dbReference type="Ensembl" id="ENSPMGT00000017355.1">
    <property type="protein sequence ID" value="ENSPMGP00000016264.1"/>
    <property type="gene ID" value="ENSPMGG00000013347.1"/>
</dbReference>
<dbReference type="Pfam" id="PF02935">
    <property type="entry name" value="COX7C"/>
    <property type="match status" value="1"/>
</dbReference>
<dbReference type="GO" id="GO:0005743">
    <property type="term" value="C:mitochondrial inner membrane"/>
    <property type="evidence" value="ECO:0007669"/>
    <property type="project" value="UniProtKB-SubCell"/>
</dbReference>
<dbReference type="GO" id="GO:0045277">
    <property type="term" value="C:respiratory chain complex IV"/>
    <property type="evidence" value="ECO:0007669"/>
    <property type="project" value="UniProtKB-UniRule"/>
</dbReference>
<dbReference type="GO" id="GO:0006123">
    <property type="term" value="P:mitochondrial electron transport, cytochrome c to oxygen"/>
    <property type="evidence" value="ECO:0007669"/>
    <property type="project" value="UniProtKB-UniRule"/>
</dbReference>
<comment type="function">
    <text evidence="1">Component of the cytochrome c oxidase, the last enzyme in the mitochondrial electron transport chain which drives oxidative phosphorylation. The respiratory chain contains 3 multisubunit complexes succinate dehydrogenase (complex II, CII), ubiquinol-cytochrome c oxidoreductase (cytochrome b-c1 complex, complex III, CIII) and cytochrome c oxidase (complex IV, CIV), that cooperate to transfer electrons derived from NADH and succinate to molecular oxygen, creating an electrochemical gradient over the inner membrane that drives transmembrane transport and the ATP synthase. Cytochrome c oxidase is the component of the respiratory chain that catalyzes the reduction of oxygen to water. Electrons originating from reduced cytochrome c in the intermembrane space (IMS) are transferred via the dinuclear copper A center (CU(A)) of subunit 2 and heme A of subunit 1 to the active site in subunit 1, a binuclear center (BNC) formed by heme A3 and copper B (CU(B)). The BNC reduces molecular oxygen to 2 water molecules using 4 electrons from cytochrome c in the IMS and 4 protons from the mitochondrial matrix.</text>
</comment>
<protein>
    <recommendedName>
        <fullName evidence="1">Cytochrome c oxidase subunit 7C, mitochondrial</fullName>
    </recommendedName>
    <alternativeName>
        <fullName evidence="1">Cytochrome c oxidase polypeptide VIIc</fullName>
    </alternativeName>
</protein>
<dbReference type="InterPro" id="IPR004202">
    <property type="entry name" value="COX7C/Cox8"/>
</dbReference>
<evidence type="ECO:0000313" key="2">
    <source>
        <dbReference type="Ensembl" id="ENSPMGP00000016264.1"/>
    </source>
</evidence>
<keyword evidence="1" id="KW-0809">Transit peptide</keyword>
<proteinExistence type="inferred from homology"/>
<accession>A0A3B4AI28</accession>
<keyword evidence="1" id="KW-0496">Mitochondrion</keyword>
<dbReference type="STRING" id="409849.ENSPMGP00000016264"/>
<keyword evidence="1" id="KW-0999">Mitochondrion inner membrane</keyword>
<reference evidence="2" key="2">
    <citation type="submission" date="2025-09" db="UniProtKB">
        <authorList>
            <consortium name="Ensembl"/>
        </authorList>
    </citation>
    <scope>IDENTIFICATION</scope>
</reference>
<keyword evidence="1" id="KW-0472">Membrane</keyword>
<keyword evidence="3" id="KW-1185">Reference proteome</keyword>
<organism evidence="2 3">
    <name type="scientific">Periophthalmus magnuspinnatus</name>
    <dbReference type="NCBI Taxonomy" id="409849"/>
    <lineage>
        <taxon>Eukaryota</taxon>
        <taxon>Metazoa</taxon>
        <taxon>Chordata</taxon>
        <taxon>Craniata</taxon>
        <taxon>Vertebrata</taxon>
        <taxon>Euteleostomi</taxon>
        <taxon>Actinopterygii</taxon>
        <taxon>Neopterygii</taxon>
        <taxon>Teleostei</taxon>
        <taxon>Neoteleostei</taxon>
        <taxon>Acanthomorphata</taxon>
        <taxon>Gobiaria</taxon>
        <taxon>Gobiiformes</taxon>
        <taxon>Gobioidei</taxon>
        <taxon>Gobiidae</taxon>
        <taxon>Oxudercinae</taxon>
        <taxon>Periophthalmus</taxon>
    </lineage>
</organism>
<dbReference type="UniPathway" id="UPA00705"/>
<evidence type="ECO:0000256" key="1">
    <source>
        <dbReference type="RuleBase" id="RU368123"/>
    </source>
</evidence>
<dbReference type="Proteomes" id="UP000261520">
    <property type="component" value="Unplaced"/>
</dbReference>
<comment type="subunit">
    <text evidence="1">Component of the cytochrome c oxidase (complex IV, CIV), a multisubunit enzyme composed of 14 subunits. The complex is composed of a catalytic core of 3 subunits, encoded in the mitochondrial DNA, and 11 supernumerary subunits, which are encoded in the nuclear genome. The complex exists as a monomer or a dimer and forms supercomplexes (SCs) in the inner mitochondrial membrane with NADH-ubiquinone oxidoreductase (complex I, CI) and ubiquinol-cytochrome c oxidoreductase (cytochrome b-c1 complex, complex III, CIII), resulting in different assemblies (supercomplex SCI(1)III(2)IV(1) and megacomplex MCI(2)III(2)IV(2)).</text>
</comment>
<comment type="subcellular location">
    <subcellularLocation>
        <location evidence="1">Mitochondrion inner membrane</location>
        <topology evidence="1">Single-pass membrane protein</topology>
    </subcellularLocation>
</comment>
<evidence type="ECO:0000313" key="3">
    <source>
        <dbReference type="Proteomes" id="UP000261520"/>
    </source>
</evidence>
<comment type="pathway">
    <text evidence="1">Energy metabolism; oxidative phosphorylation.</text>
</comment>
<name>A0A3B4AI28_9GOBI</name>
<dbReference type="AlphaFoldDB" id="A0A3B4AI28"/>